<feature type="transmembrane region" description="Helical" evidence="1">
    <location>
        <begin position="41"/>
        <end position="68"/>
    </location>
</feature>
<evidence type="ECO:0008006" key="4">
    <source>
        <dbReference type="Google" id="ProtNLM"/>
    </source>
</evidence>
<feature type="non-terminal residue" evidence="2">
    <location>
        <position position="1"/>
    </location>
</feature>
<accession>A0ABW0TQ19</accession>
<dbReference type="Proteomes" id="UP001596109">
    <property type="component" value="Unassembled WGS sequence"/>
</dbReference>
<keyword evidence="1" id="KW-0812">Transmembrane</keyword>
<evidence type="ECO:0000313" key="2">
    <source>
        <dbReference type="EMBL" id="MFC5590949.1"/>
    </source>
</evidence>
<comment type="caution">
    <text evidence="2">The sequence shown here is derived from an EMBL/GenBank/DDBJ whole genome shotgun (WGS) entry which is preliminary data.</text>
</comment>
<keyword evidence="1" id="KW-0472">Membrane</keyword>
<proteinExistence type="predicted"/>
<sequence length="126" mass="14327">SSFLADFESEDSFVFVSSTESVRQTVFVNVLLFSFQGSYRYYVSAATLISYHFTGSMSTTFLISFVVVSYTRSATLSIITLRRIEVNNFLKLFSLFPYTGSATFFTIPACLSYCNTNFKKAYNKPY</sequence>
<dbReference type="EMBL" id="JBHSNO010000014">
    <property type="protein sequence ID" value="MFC5590949.1"/>
    <property type="molecule type" value="Genomic_DNA"/>
</dbReference>
<evidence type="ECO:0000256" key="1">
    <source>
        <dbReference type="SAM" id="Phobius"/>
    </source>
</evidence>
<dbReference type="RefSeq" id="WP_381438129.1">
    <property type="nucleotide sequence ID" value="NZ_JBHSNO010000014.1"/>
</dbReference>
<gene>
    <name evidence="2" type="ORF">ACFPRA_18885</name>
</gene>
<feature type="transmembrane region" description="Helical" evidence="1">
    <location>
        <begin position="89"/>
        <end position="107"/>
    </location>
</feature>
<protein>
    <recommendedName>
        <fullName evidence="4">Serpentine receptor class gamma</fullName>
    </recommendedName>
</protein>
<keyword evidence="3" id="KW-1185">Reference proteome</keyword>
<reference evidence="3" key="1">
    <citation type="journal article" date="2019" name="Int. J. Syst. Evol. Microbiol.">
        <title>The Global Catalogue of Microorganisms (GCM) 10K type strain sequencing project: providing services to taxonomists for standard genome sequencing and annotation.</title>
        <authorList>
            <consortium name="The Broad Institute Genomics Platform"/>
            <consortium name="The Broad Institute Genome Sequencing Center for Infectious Disease"/>
            <person name="Wu L."/>
            <person name="Ma J."/>
        </authorList>
    </citation>
    <scope>NUCLEOTIDE SEQUENCE [LARGE SCALE GENOMIC DNA]</scope>
    <source>
        <strain evidence="3">CGMCC 4.1434</strain>
    </source>
</reference>
<organism evidence="2 3">
    <name type="scientific">Sporosarcina soli</name>
    <dbReference type="NCBI Taxonomy" id="334736"/>
    <lineage>
        <taxon>Bacteria</taxon>
        <taxon>Bacillati</taxon>
        <taxon>Bacillota</taxon>
        <taxon>Bacilli</taxon>
        <taxon>Bacillales</taxon>
        <taxon>Caryophanaceae</taxon>
        <taxon>Sporosarcina</taxon>
    </lineage>
</organism>
<evidence type="ECO:0000313" key="3">
    <source>
        <dbReference type="Proteomes" id="UP001596109"/>
    </source>
</evidence>
<name>A0ABW0TQ19_9BACL</name>
<keyword evidence="1" id="KW-1133">Transmembrane helix</keyword>